<dbReference type="AlphaFoldDB" id="A0A3B7MXD4"/>
<feature type="domain" description="Secretion system C-terminal sorting" evidence="11">
    <location>
        <begin position="642"/>
        <end position="715"/>
    </location>
</feature>
<protein>
    <submittedName>
        <fullName evidence="12">T9SS C-terminal target domain-containing protein</fullName>
    </submittedName>
</protein>
<evidence type="ECO:0000256" key="7">
    <source>
        <dbReference type="ARBA" id="ARBA00023049"/>
    </source>
</evidence>
<sequence length="718" mass="77961">MLAANRSLLPTVFLLLVYCTGIAQQKQNVDRCATVELLQNNLERNPALKVNFERSVQEMRQAAALRLTQPQTALKEEAEPVYVPIVFHIVLQNPNLVSDAQIQAQLDTLNIDFAGLNSDSTKIPAAFKPLFGKAKIQFKMAQRTPNDEPTTGINRYVTTRASYAYTDNTLKYASSGGADAWDPARYLNIWVTNISGGILGYATFPQGSVAAEQGVVVLYSSLPGGSAAPYNKGRTLTHETGHYFFLYHIWGDDGGACSGSDDVNDTPNQTDKTGGCPSGVVTDACSPVAPGIMYQNYMDYTDDACMVMFTRQQATRMESAVATYRASLLTSNGADPVVLKNVNAALRSINAPVSRICNASFAPSITLRNLGLQTLTSANIYAAIDGGVPVRTQWTGSLASRATMNVTLNNLTAVAGKHTLKIYVADPNGTVDGELTNDTLATSFEYYPPVDPPLTEGFEGSTYPPQGWDILNPDSYLTWERVTGVAKTGNASVVMRNLQYEQNGPKDYLRLPLVNIGTADSAFLTFQVAAAVQTDPSTPGNVWDTLQVLVSTDCGNTYTSLYKKWGNSLITRKTATTQSFVPASTEWRKDSVDLTGYVGAGPIMLAFLNSSEYENNIYLDDINVYKVSINPNLRAKGVLVTPNPTSGAISVQFYPNPTNLKGIAIYNVAGQKVVERLVGNNNATTRYDFDLSAFANGLYSVRVVFTDRTVVQKVIKNK</sequence>
<evidence type="ECO:0000256" key="6">
    <source>
        <dbReference type="ARBA" id="ARBA00022833"/>
    </source>
</evidence>
<dbReference type="Gene3D" id="3.40.390.10">
    <property type="entry name" value="Collagenase (Catalytic Domain)"/>
    <property type="match status" value="1"/>
</dbReference>
<evidence type="ECO:0000256" key="1">
    <source>
        <dbReference type="ARBA" id="ARBA00008721"/>
    </source>
</evidence>
<evidence type="ECO:0000256" key="5">
    <source>
        <dbReference type="ARBA" id="ARBA00022801"/>
    </source>
</evidence>
<keyword evidence="3" id="KW-0479">Metal-binding</keyword>
<keyword evidence="8" id="KW-1015">Disulfide bond</keyword>
<name>A0A3B7MXD4_9BACT</name>
<evidence type="ECO:0000259" key="10">
    <source>
        <dbReference type="Pfam" id="PF05572"/>
    </source>
</evidence>
<evidence type="ECO:0000313" key="13">
    <source>
        <dbReference type="Proteomes" id="UP000263900"/>
    </source>
</evidence>
<evidence type="ECO:0000259" key="11">
    <source>
        <dbReference type="Pfam" id="PF18962"/>
    </source>
</evidence>
<feature type="signal peptide" evidence="9">
    <location>
        <begin position="1"/>
        <end position="23"/>
    </location>
</feature>
<dbReference type="GO" id="GO:0008237">
    <property type="term" value="F:metallopeptidase activity"/>
    <property type="evidence" value="ECO:0007669"/>
    <property type="project" value="UniProtKB-KW"/>
</dbReference>
<dbReference type="Proteomes" id="UP000263900">
    <property type="component" value="Chromosome"/>
</dbReference>
<dbReference type="InterPro" id="IPR008754">
    <property type="entry name" value="Peptidase_M43"/>
</dbReference>
<dbReference type="InterPro" id="IPR024079">
    <property type="entry name" value="MetalloPept_cat_dom_sf"/>
</dbReference>
<reference evidence="12 13" key="1">
    <citation type="submission" date="2018-09" db="EMBL/GenBank/DDBJ databases">
        <title>Genome sequencing of strain 6GH32-13.</title>
        <authorList>
            <person name="Weon H.-Y."/>
            <person name="Heo J."/>
            <person name="Kwon S.-W."/>
        </authorList>
    </citation>
    <scope>NUCLEOTIDE SEQUENCE [LARGE SCALE GENOMIC DNA]</scope>
    <source>
        <strain evidence="12 13">5GH32-13</strain>
    </source>
</reference>
<evidence type="ECO:0000256" key="8">
    <source>
        <dbReference type="ARBA" id="ARBA00023157"/>
    </source>
</evidence>
<dbReference type="KEGG" id="pseg:D3H65_13905"/>
<dbReference type="NCBIfam" id="NF038128">
    <property type="entry name" value="choice_anch_J"/>
    <property type="match status" value="1"/>
</dbReference>
<keyword evidence="5" id="KW-0378">Hydrolase</keyword>
<keyword evidence="4 9" id="KW-0732">Signal</keyword>
<keyword evidence="2" id="KW-0645">Protease</keyword>
<dbReference type="CDD" id="cd04275">
    <property type="entry name" value="ZnMc_pappalysin_like"/>
    <property type="match status" value="1"/>
</dbReference>
<dbReference type="EMBL" id="CP032157">
    <property type="protein sequence ID" value="AXY75011.1"/>
    <property type="molecule type" value="Genomic_DNA"/>
</dbReference>
<evidence type="ECO:0000256" key="9">
    <source>
        <dbReference type="SAM" id="SignalP"/>
    </source>
</evidence>
<dbReference type="InterPro" id="IPR026444">
    <property type="entry name" value="Secre_tail"/>
</dbReference>
<dbReference type="NCBIfam" id="TIGR04183">
    <property type="entry name" value="Por_Secre_tail"/>
    <property type="match status" value="1"/>
</dbReference>
<dbReference type="RefSeq" id="WP_119050893.1">
    <property type="nucleotide sequence ID" value="NZ_CP032157.1"/>
</dbReference>
<proteinExistence type="inferred from homology"/>
<evidence type="ECO:0000313" key="12">
    <source>
        <dbReference type="EMBL" id="AXY75011.1"/>
    </source>
</evidence>
<evidence type="ECO:0000256" key="4">
    <source>
        <dbReference type="ARBA" id="ARBA00022729"/>
    </source>
</evidence>
<keyword evidence="7" id="KW-0482">Metalloprotease</keyword>
<dbReference type="InterPro" id="IPR013783">
    <property type="entry name" value="Ig-like_fold"/>
</dbReference>
<gene>
    <name evidence="12" type="ORF">D3H65_13905</name>
</gene>
<dbReference type="Gene3D" id="2.60.40.10">
    <property type="entry name" value="Immunoglobulins"/>
    <property type="match status" value="1"/>
</dbReference>
<dbReference type="GO" id="GO:0006508">
    <property type="term" value="P:proteolysis"/>
    <property type="evidence" value="ECO:0007669"/>
    <property type="project" value="UniProtKB-KW"/>
</dbReference>
<dbReference type="SUPFAM" id="SSF55486">
    <property type="entry name" value="Metalloproteases ('zincins'), catalytic domain"/>
    <property type="match status" value="1"/>
</dbReference>
<dbReference type="OrthoDB" id="6278496at2"/>
<dbReference type="GO" id="GO:0046872">
    <property type="term" value="F:metal ion binding"/>
    <property type="evidence" value="ECO:0007669"/>
    <property type="project" value="UniProtKB-KW"/>
</dbReference>
<accession>A0A3B7MXD4</accession>
<evidence type="ECO:0000256" key="2">
    <source>
        <dbReference type="ARBA" id="ARBA00022670"/>
    </source>
</evidence>
<feature type="domain" description="Peptidase M43 pregnancy-associated plasma-A" evidence="10">
    <location>
        <begin position="178"/>
        <end position="321"/>
    </location>
</feature>
<dbReference type="PANTHER" id="PTHR47466:SF1">
    <property type="entry name" value="METALLOPROTEASE MEP1 (AFU_ORTHOLOGUE AFUA_1G07730)-RELATED"/>
    <property type="match status" value="1"/>
</dbReference>
<evidence type="ECO:0000256" key="3">
    <source>
        <dbReference type="ARBA" id="ARBA00022723"/>
    </source>
</evidence>
<organism evidence="12 13">
    <name type="scientific">Paraflavitalea soli</name>
    <dbReference type="NCBI Taxonomy" id="2315862"/>
    <lineage>
        <taxon>Bacteria</taxon>
        <taxon>Pseudomonadati</taxon>
        <taxon>Bacteroidota</taxon>
        <taxon>Chitinophagia</taxon>
        <taxon>Chitinophagales</taxon>
        <taxon>Chitinophagaceae</taxon>
        <taxon>Paraflavitalea</taxon>
    </lineage>
</organism>
<dbReference type="Pfam" id="PF18962">
    <property type="entry name" value="Por_Secre_tail"/>
    <property type="match status" value="1"/>
</dbReference>
<dbReference type="PANTHER" id="PTHR47466">
    <property type="match status" value="1"/>
</dbReference>
<feature type="chain" id="PRO_5017577716" evidence="9">
    <location>
        <begin position="24"/>
        <end position="718"/>
    </location>
</feature>
<comment type="similarity">
    <text evidence="1">Belongs to the peptidase M43B family.</text>
</comment>
<dbReference type="Pfam" id="PF05572">
    <property type="entry name" value="Peptidase_M43"/>
    <property type="match status" value="1"/>
</dbReference>
<keyword evidence="6" id="KW-0862">Zinc</keyword>
<keyword evidence="13" id="KW-1185">Reference proteome</keyword>